<keyword evidence="7" id="KW-0393">Immunoglobulin domain</keyword>
<dbReference type="PANTHER" id="PTHR11890">
    <property type="entry name" value="INTERLEUKIN-1 RECEPTOR FAMILY MEMBER"/>
    <property type="match status" value="1"/>
</dbReference>
<dbReference type="GO" id="GO:0039502">
    <property type="term" value="P:symbiont-mediated suppression of host type I interferon-mediated signaling pathway"/>
    <property type="evidence" value="ECO:0007669"/>
    <property type="project" value="UniProtKB-KW"/>
</dbReference>
<comment type="caution">
    <text evidence="14">The sequence shown here is derived from an EMBL/GenBank/DDBJ whole genome shotgun (WGS) entry which is preliminary data.</text>
</comment>
<keyword evidence="3" id="KW-1114">Inhibition of host interferon signaling pathway by virus</keyword>
<evidence type="ECO:0000256" key="10">
    <source>
        <dbReference type="ARBA" id="ARBA00045444"/>
    </source>
</evidence>
<evidence type="ECO:0000256" key="4">
    <source>
        <dbReference type="ARBA" id="ARBA00023157"/>
    </source>
</evidence>
<dbReference type="PROSITE" id="PS50835">
    <property type="entry name" value="IG_LIKE"/>
    <property type="match status" value="1"/>
</dbReference>
<dbReference type="InterPro" id="IPR013098">
    <property type="entry name" value="Ig_I-set"/>
</dbReference>
<dbReference type="InterPro" id="IPR007110">
    <property type="entry name" value="Ig-like_dom"/>
</dbReference>
<comment type="subunit">
    <text evidence="8">Interacts with host IFNA1.</text>
</comment>
<evidence type="ECO:0000256" key="1">
    <source>
        <dbReference type="ARBA" id="ARBA00022518"/>
    </source>
</evidence>
<evidence type="ECO:0000259" key="13">
    <source>
        <dbReference type="PROSITE" id="PS50835"/>
    </source>
</evidence>
<keyword evidence="1" id="KW-0244">Early protein</keyword>
<keyword evidence="5" id="KW-0325">Glycoprotein</keyword>
<evidence type="ECO:0000256" key="5">
    <source>
        <dbReference type="ARBA" id="ARBA00023180"/>
    </source>
</evidence>
<evidence type="ECO:0000313" key="14">
    <source>
        <dbReference type="EMBL" id="CAD6186706.1"/>
    </source>
</evidence>
<name>A0A8S1GT11_9PELO</name>
<feature type="transmembrane region" description="Helical" evidence="11">
    <location>
        <begin position="246"/>
        <end position="267"/>
    </location>
</feature>
<dbReference type="Pfam" id="PF26428">
    <property type="entry name" value="Zwei_Ig_N"/>
    <property type="match status" value="1"/>
</dbReference>
<dbReference type="SUPFAM" id="SSF48726">
    <property type="entry name" value="Immunoglobulin"/>
    <property type="match status" value="1"/>
</dbReference>
<evidence type="ECO:0000256" key="3">
    <source>
        <dbReference type="ARBA" id="ARBA00022830"/>
    </source>
</evidence>
<feature type="domain" description="Ig-like" evidence="13">
    <location>
        <begin position="131"/>
        <end position="235"/>
    </location>
</feature>
<evidence type="ECO:0000256" key="7">
    <source>
        <dbReference type="ARBA" id="ARBA00023319"/>
    </source>
</evidence>
<evidence type="ECO:0000256" key="8">
    <source>
        <dbReference type="ARBA" id="ARBA00038761"/>
    </source>
</evidence>
<reference evidence="14" key="1">
    <citation type="submission" date="2020-10" db="EMBL/GenBank/DDBJ databases">
        <authorList>
            <person name="Kikuchi T."/>
        </authorList>
    </citation>
    <scope>NUCLEOTIDE SEQUENCE</scope>
    <source>
        <strain evidence="14">NKZ352</strain>
    </source>
</reference>
<keyword evidence="11" id="KW-0472">Membrane</keyword>
<sequence length="300" mass="33920">MGVAVLTAVILALQWAGATAETNLIAMGNLAIIIKGENYFSTDIDPERPPTNDLWCQATSKFDGKLVRTVWGRFLRPTDNKIFMADIDVEMNRARLHFGKSSAEHAGKYRCEIRAADGNHTFGNLFAYSRPIVKNNDSYPLKMGDAETDLVLGEPISATYKQTVFIPCPVIGYPEPNIVWFKDKFPVEADERHIIHRDSLQIEDVSDEDKGLYRCVATNSFPVTSDNFEQNFELKLDQELQVGGNYGWLLPLAIIVIILLILFLVIYTCQRCTKYKADHYNVAERERTLHSDGQLLKNNV</sequence>
<dbReference type="InterPro" id="IPR036179">
    <property type="entry name" value="Ig-like_dom_sf"/>
</dbReference>
<accession>A0A8S1GT11</accession>
<dbReference type="InterPro" id="IPR015621">
    <property type="entry name" value="IL-1_rcpt_fam"/>
</dbReference>
<evidence type="ECO:0000256" key="12">
    <source>
        <dbReference type="SAM" id="SignalP"/>
    </source>
</evidence>
<dbReference type="InterPro" id="IPR003599">
    <property type="entry name" value="Ig_sub"/>
</dbReference>
<dbReference type="InterPro" id="IPR003598">
    <property type="entry name" value="Ig_sub2"/>
</dbReference>
<comment type="function">
    <text evidence="10">Counteracts the antiviral effects of host IFN-alpha/beta and key IFN-inducible proteins involved in viral RNA degradation suxh as host OAS1. Acts as a soluble IFN-alpha receptor and thus inhibits the interaction between host IFN-alpha and its receptor.</text>
</comment>
<evidence type="ECO:0000313" key="15">
    <source>
        <dbReference type="Proteomes" id="UP000835052"/>
    </source>
</evidence>
<dbReference type="InterPro" id="IPR013783">
    <property type="entry name" value="Ig-like_fold"/>
</dbReference>
<dbReference type="Gene3D" id="2.60.40.10">
    <property type="entry name" value="Immunoglobulins"/>
    <property type="match status" value="1"/>
</dbReference>
<evidence type="ECO:0000256" key="9">
    <source>
        <dbReference type="ARBA" id="ARBA00041012"/>
    </source>
</evidence>
<keyword evidence="2" id="KW-1090">Inhibition of host innate immune response by virus</keyword>
<keyword evidence="2" id="KW-0945">Host-virus interaction</keyword>
<dbReference type="SMART" id="SM00408">
    <property type="entry name" value="IGc2"/>
    <property type="match status" value="1"/>
</dbReference>
<dbReference type="Pfam" id="PF07679">
    <property type="entry name" value="I-set"/>
    <property type="match status" value="1"/>
</dbReference>
<dbReference type="AlphaFoldDB" id="A0A8S1GT11"/>
<keyword evidence="11" id="KW-1133">Transmembrane helix</keyword>
<keyword evidence="12" id="KW-0732">Signal</keyword>
<dbReference type="OrthoDB" id="114660at2759"/>
<feature type="chain" id="PRO_5035887776" description="Soluble interferon alpha/beta receptor OPG204" evidence="12">
    <location>
        <begin position="21"/>
        <end position="300"/>
    </location>
</feature>
<gene>
    <name evidence="14" type="ORF">CAUJ_LOCUS2625</name>
</gene>
<organism evidence="14 15">
    <name type="scientific">Caenorhabditis auriculariae</name>
    <dbReference type="NCBI Taxonomy" id="2777116"/>
    <lineage>
        <taxon>Eukaryota</taxon>
        <taxon>Metazoa</taxon>
        <taxon>Ecdysozoa</taxon>
        <taxon>Nematoda</taxon>
        <taxon>Chromadorea</taxon>
        <taxon>Rhabditida</taxon>
        <taxon>Rhabditina</taxon>
        <taxon>Rhabditomorpha</taxon>
        <taxon>Rhabditoidea</taxon>
        <taxon>Rhabditidae</taxon>
        <taxon>Peloderinae</taxon>
        <taxon>Caenorhabditis</taxon>
    </lineage>
</organism>
<protein>
    <recommendedName>
        <fullName evidence="9">Soluble interferon alpha/beta receptor OPG204</fullName>
    </recommendedName>
</protein>
<dbReference type="InterPro" id="IPR058814">
    <property type="entry name" value="ZIG1/7_N"/>
</dbReference>
<evidence type="ECO:0000256" key="2">
    <source>
        <dbReference type="ARBA" id="ARBA00022632"/>
    </source>
</evidence>
<feature type="signal peptide" evidence="12">
    <location>
        <begin position="1"/>
        <end position="20"/>
    </location>
</feature>
<keyword evidence="11" id="KW-0812">Transmembrane</keyword>
<dbReference type="SMART" id="SM00409">
    <property type="entry name" value="IG"/>
    <property type="match status" value="1"/>
</dbReference>
<dbReference type="PANTHER" id="PTHR11890:SF44">
    <property type="entry name" value="X-LINKED INTERLEUKIN-1 RECEPTOR ACCESSORY PROTEIN-LIKE 2"/>
    <property type="match status" value="1"/>
</dbReference>
<dbReference type="EMBL" id="CAJGYM010000005">
    <property type="protein sequence ID" value="CAD6186706.1"/>
    <property type="molecule type" value="Genomic_DNA"/>
</dbReference>
<keyword evidence="15" id="KW-1185">Reference proteome</keyword>
<dbReference type="CDD" id="cd00096">
    <property type="entry name" value="Ig"/>
    <property type="match status" value="1"/>
</dbReference>
<evidence type="ECO:0000256" key="11">
    <source>
        <dbReference type="SAM" id="Phobius"/>
    </source>
</evidence>
<dbReference type="Proteomes" id="UP000835052">
    <property type="component" value="Unassembled WGS sequence"/>
</dbReference>
<keyword evidence="2" id="KW-0899">Viral immunoevasion</keyword>
<keyword evidence="4" id="KW-1015">Disulfide bond</keyword>
<evidence type="ECO:0000256" key="6">
    <source>
        <dbReference type="ARBA" id="ARBA00023258"/>
    </source>
</evidence>
<keyword evidence="6" id="KW-0922">Interferon antiviral system evasion</keyword>
<proteinExistence type="predicted"/>